<dbReference type="EMBL" id="FOAJ01000002">
    <property type="protein sequence ID" value="SEK55618.1"/>
    <property type="molecule type" value="Genomic_DNA"/>
</dbReference>
<organism evidence="3 4">
    <name type="scientific">Paraburkholderia caballeronis</name>
    <dbReference type="NCBI Taxonomy" id="416943"/>
    <lineage>
        <taxon>Bacteria</taxon>
        <taxon>Pseudomonadati</taxon>
        <taxon>Pseudomonadota</taxon>
        <taxon>Betaproteobacteria</taxon>
        <taxon>Burkholderiales</taxon>
        <taxon>Burkholderiaceae</taxon>
        <taxon>Paraburkholderia</taxon>
    </lineage>
</organism>
<dbReference type="PANTHER" id="PTHR45566">
    <property type="entry name" value="HTH-TYPE TRANSCRIPTIONAL REGULATOR YHJB-RELATED"/>
    <property type="match status" value="1"/>
</dbReference>
<protein>
    <submittedName>
        <fullName evidence="3">Two-component system, NarL family, captular synthesis response regulator RcsB</fullName>
    </submittedName>
</protein>
<dbReference type="Gene3D" id="3.40.50.2300">
    <property type="match status" value="1"/>
</dbReference>
<dbReference type="GO" id="GO:0000160">
    <property type="term" value="P:phosphorelay signal transduction system"/>
    <property type="evidence" value="ECO:0007669"/>
    <property type="project" value="InterPro"/>
</dbReference>
<dbReference type="InterPro" id="IPR011006">
    <property type="entry name" value="CheY-like_superfamily"/>
</dbReference>
<evidence type="ECO:0000256" key="1">
    <source>
        <dbReference type="PROSITE-ProRule" id="PRU00169"/>
    </source>
</evidence>
<dbReference type="PANTHER" id="PTHR45566:SF1">
    <property type="entry name" value="HTH-TYPE TRANSCRIPTIONAL REGULATOR YHJB-RELATED"/>
    <property type="match status" value="1"/>
</dbReference>
<dbReference type="PROSITE" id="PS50110">
    <property type="entry name" value="RESPONSE_REGULATORY"/>
    <property type="match status" value="1"/>
</dbReference>
<feature type="domain" description="Response regulatory" evidence="2">
    <location>
        <begin position="4"/>
        <end position="124"/>
    </location>
</feature>
<dbReference type="AlphaFoldDB" id="A0A1H7HZN5"/>
<comment type="caution">
    <text evidence="1">Lacks conserved residue(s) required for the propagation of feature annotation.</text>
</comment>
<gene>
    <name evidence="3" type="ORF">SAMN05192542_102491</name>
</gene>
<dbReference type="InterPro" id="IPR051015">
    <property type="entry name" value="EvgA-like"/>
</dbReference>
<reference evidence="4" key="1">
    <citation type="submission" date="2016-10" db="EMBL/GenBank/DDBJ databases">
        <authorList>
            <person name="Varghese N."/>
            <person name="Submissions S."/>
        </authorList>
    </citation>
    <scope>NUCLEOTIDE SEQUENCE [LARGE SCALE GENOMIC DNA]</scope>
    <source>
        <strain evidence="4">LMG 26416</strain>
    </source>
</reference>
<dbReference type="InterPro" id="IPR058245">
    <property type="entry name" value="NreC/VraR/RcsB-like_REC"/>
</dbReference>
<dbReference type="SMART" id="SM00448">
    <property type="entry name" value="REC"/>
    <property type="match status" value="1"/>
</dbReference>
<dbReference type="RefSeq" id="WP_090546388.1">
    <property type="nucleotide sequence ID" value="NZ_FNSR01000001.1"/>
</dbReference>
<dbReference type="SUPFAM" id="SSF52172">
    <property type="entry name" value="CheY-like"/>
    <property type="match status" value="1"/>
</dbReference>
<evidence type="ECO:0000259" key="2">
    <source>
        <dbReference type="PROSITE" id="PS50110"/>
    </source>
</evidence>
<name>A0A1H7HZN5_9BURK</name>
<accession>A0A1H7HZN5</accession>
<dbReference type="Proteomes" id="UP000199120">
    <property type="component" value="Unassembled WGS sequence"/>
</dbReference>
<keyword evidence="4" id="KW-1185">Reference proteome</keyword>
<dbReference type="InterPro" id="IPR001789">
    <property type="entry name" value="Sig_transdc_resp-reg_receiver"/>
</dbReference>
<evidence type="ECO:0000313" key="3">
    <source>
        <dbReference type="EMBL" id="SEK55618.1"/>
    </source>
</evidence>
<sequence length="206" mass="21313">MNLRVILADDHPFVRLGVRCALGADGIDVVGEASSPGELLALLGAMPCDVVVTSLAMLDGAGDGPECRGFVERLRSGWPSLPVVVLTVETEASLLSAALSTGIAGMLRKSDVAGALTTVVRDACRGCVSVSAQILCDLETAGVSVRQLCLLGHGAFRQTIHDCVVVTRCPDDETGASTRLAHDVLADADAASGSAVSSFAERRRVR</sequence>
<dbReference type="CDD" id="cd17535">
    <property type="entry name" value="REC_NarL-like"/>
    <property type="match status" value="1"/>
</dbReference>
<proteinExistence type="predicted"/>
<dbReference type="OrthoDB" id="8585266at2"/>
<dbReference type="STRING" id="416943.SAMN05445871_3190"/>
<evidence type="ECO:0000313" key="4">
    <source>
        <dbReference type="Proteomes" id="UP000199120"/>
    </source>
</evidence>
<dbReference type="Pfam" id="PF00072">
    <property type="entry name" value="Response_reg"/>
    <property type="match status" value="1"/>
</dbReference>